<dbReference type="AlphaFoldDB" id="A0A120MZM5"/>
<sequence>MTMAKIAHEPVKRAMSRIRELSADEEARRLAFVRERALRDEVSQLNEARQEGLEKGEQIGLVKGEQIGLEKGEQIGLEKGERLRAEKTARNLIKTNALSDEQIAQATGLTQGEVAQLRAERQK</sequence>
<name>A0A120MZM5_HALHR</name>
<protein>
    <submittedName>
        <fullName evidence="1">Transcriptional regulator</fullName>
    </submittedName>
</protein>
<gene>
    <name evidence="1" type="ORF">HH1059_02990</name>
</gene>
<dbReference type="KEGG" id="hhk:HH1059_02990"/>
<evidence type="ECO:0000313" key="2">
    <source>
        <dbReference type="Proteomes" id="UP000218890"/>
    </source>
</evidence>
<dbReference type="EMBL" id="AP017372">
    <property type="protein sequence ID" value="BAU56978.2"/>
    <property type="molecule type" value="Genomic_DNA"/>
</dbReference>
<keyword evidence="2" id="KW-1185">Reference proteome</keyword>
<evidence type="ECO:0000313" key="1">
    <source>
        <dbReference type="EMBL" id="BAU56978.2"/>
    </source>
</evidence>
<organism evidence="1 2">
    <name type="scientific">Halorhodospira halochloris</name>
    <name type="common">Ectothiorhodospira halochloris</name>
    <dbReference type="NCBI Taxonomy" id="1052"/>
    <lineage>
        <taxon>Bacteria</taxon>
        <taxon>Pseudomonadati</taxon>
        <taxon>Pseudomonadota</taxon>
        <taxon>Gammaproteobacteria</taxon>
        <taxon>Chromatiales</taxon>
        <taxon>Ectothiorhodospiraceae</taxon>
        <taxon>Halorhodospira</taxon>
    </lineage>
</organism>
<dbReference type="Proteomes" id="UP000218890">
    <property type="component" value="Chromosome"/>
</dbReference>
<reference evidence="1" key="1">
    <citation type="submission" date="2016-02" db="EMBL/GenBank/DDBJ databases">
        <title>Halorhodospira halochloris DSM-1059 complete genome, version 2.</title>
        <authorList>
            <person name="Tsukatani Y."/>
        </authorList>
    </citation>
    <scope>NUCLEOTIDE SEQUENCE</scope>
    <source>
        <strain evidence="1">DSM 1059</strain>
    </source>
</reference>
<accession>A0A120MZM5</accession>
<proteinExistence type="predicted"/>